<dbReference type="OrthoDB" id="384876at2"/>
<evidence type="ECO:0000256" key="1">
    <source>
        <dbReference type="ARBA" id="ARBA00022490"/>
    </source>
</evidence>
<dbReference type="InterPro" id="IPR016979">
    <property type="entry name" value="DUF2129"/>
</dbReference>
<sequence>MEIKRCAYIVDFKGKEVPKKLSKLDVNLAYVSKKSNYAVVYLDENKGEKMLLSQLHNVKGFVALYPSLFFHIESNIEVQTD</sequence>
<dbReference type="HOGENOM" id="CLU_2646162_0_0_14"/>
<accession>A0A061AFN8</accession>
<reference evidence="3" key="1">
    <citation type="submission" date="2014-05" db="EMBL/GenBank/DDBJ databases">
        <authorList>
            <person name="Kube M."/>
        </authorList>
    </citation>
    <scope>NUCLEOTIDE SEQUENCE [LARGE SCALE GENOMIC DNA]</scope>
</reference>
<dbReference type="STRING" id="35623.Aocu_03030"/>
<keyword evidence="3" id="KW-1185">Reference proteome</keyword>
<dbReference type="InParanoid" id="A0A061AFN8"/>
<dbReference type="AlphaFoldDB" id="A0A061AFN8"/>
<dbReference type="RefSeq" id="WP_045748933.1">
    <property type="nucleotide sequence ID" value="NZ_FUZK01000002.1"/>
</dbReference>
<dbReference type="KEGG" id="aoc:Aocu_03030"/>
<dbReference type="PATRIC" id="fig|35623.3.peg.303"/>
<name>A0A061AFN8_9MOLU</name>
<gene>
    <name evidence="2" type="ORF">Aocu_03030</name>
</gene>
<dbReference type="Pfam" id="PF09902">
    <property type="entry name" value="DUF2129"/>
    <property type="match status" value="1"/>
</dbReference>
<protein>
    <submittedName>
        <fullName evidence="2">Uncharacterized protein</fullName>
    </submittedName>
</protein>
<dbReference type="Proteomes" id="UP000032434">
    <property type="component" value="Chromosome 1"/>
</dbReference>
<evidence type="ECO:0000313" key="2">
    <source>
        <dbReference type="EMBL" id="CDR30376.1"/>
    </source>
</evidence>
<evidence type="ECO:0000313" key="3">
    <source>
        <dbReference type="Proteomes" id="UP000032434"/>
    </source>
</evidence>
<proteinExistence type="predicted"/>
<organism evidence="2 3">
    <name type="scientific">Acholeplasma oculi</name>
    <dbReference type="NCBI Taxonomy" id="35623"/>
    <lineage>
        <taxon>Bacteria</taxon>
        <taxon>Bacillati</taxon>
        <taxon>Mycoplasmatota</taxon>
        <taxon>Mollicutes</taxon>
        <taxon>Acholeplasmatales</taxon>
        <taxon>Acholeplasmataceae</taxon>
        <taxon>Acholeplasma</taxon>
    </lineage>
</organism>
<dbReference type="EMBL" id="LK028559">
    <property type="protein sequence ID" value="CDR30376.1"/>
    <property type="molecule type" value="Genomic_DNA"/>
</dbReference>
<keyword evidence="1" id="KW-0963">Cytoplasm</keyword>